<keyword evidence="6 7" id="KW-0472">Membrane</keyword>
<keyword evidence="2 7" id="KW-0813">Transport</keyword>
<sequence length="567" mass="62313">MKYKIIRILDVAGLRVFEPVVLLCYGEDPKQQLKQIGLYIAIPILVMVACVVAWDQIGPRIKTRAGEVPTPGQVVKAYDGIADFHNREYTKVSDYNEAGEGREKALAATQEEIKSLDADWEAISQESEALLNKLIAKIPAAASSEKATIENDWKKLNDDLAAATATATDEARQKFAFVEGISAQFVSASLSKLADAVSSQEQAYKQEQQTRAKALVALASKIPADDYKQKVEYVQLVNQHLQKTNDENEHLKALRSELSERRGKSLPEVESLRQLISATGQKAEFLKTRVNLLTEGNREQKVAKASSEMEGLKRKYATASGPEMFALAQQLIQREERINTIAGSEFAKPPTFFDQIWTSLKCVFTGFFIATAIAIPIGVCCGMSRVFMASMTPLISLFKPVSPIVWLPIVFFIVGAFITRPDEAWIQPSFLSSAITVALCSLWPTLVNTALGVSAIDQDHLNVARVLRLGLWDRLTKIIIPSALPLIFTGLRISLGVGWMVLIAAELLSSSPGLGKFVWDMFNNGSSATFAQMFVACGFVGVIGLLLDRIMIVFQRMVSFDGAPTAL</sequence>
<gene>
    <name evidence="9" type="primary">cmpB</name>
    <name evidence="9" type="ORF">Pan97_32710</name>
</gene>
<dbReference type="InterPro" id="IPR035906">
    <property type="entry name" value="MetI-like_sf"/>
</dbReference>
<dbReference type="InterPro" id="IPR000515">
    <property type="entry name" value="MetI-like"/>
</dbReference>
<evidence type="ECO:0000256" key="5">
    <source>
        <dbReference type="ARBA" id="ARBA00022989"/>
    </source>
</evidence>
<dbReference type="PANTHER" id="PTHR30151:SF7">
    <property type="entry name" value="NITRATE IMPORT PERMEASE PROTEIN NRTB"/>
    <property type="match status" value="1"/>
</dbReference>
<feature type="transmembrane region" description="Helical" evidence="7">
    <location>
        <begin position="363"/>
        <end position="388"/>
    </location>
</feature>
<feature type="transmembrane region" description="Helical" evidence="7">
    <location>
        <begin position="430"/>
        <end position="457"/>
    </location>
</feature>
<keyword evidence="5 7" id="KW-1133">Transmembrane helix</keyword>
<evidence type="ECO:0000313" key="9">
    <source>
        <dbReference type="EMBL" id="QDU76226.1"/>
    </source>
</evidence>
<evidence type="ECO:0000313" key="10">
    <source>
        <dbReference type="Proteomes" id="UP000318626"/>
    </source>
</evidence>
<dbReference type="Proteomes" id="UP000318626">
    <property type="component" value="Chromosome"/>
</dbReference>
<comment type="similarity">
    <text evidence="7">Belongs to the binding-protein-dependent transport system permease family.</text>
</comment>
<dbReference type="RefSeq" id="WP_196782118.1">
    <property type="nucleotide sequence ID" value="NZ_CP036289.1"/>
</dbReference>
<evidence type="ECO:0000256" key="7">
    <source>
        <dbReference type="RuleBase" id="RU363032"/>
    </source>
</evidence>
<dbReference type="AlphaFoldDB" id="A0A518CAG9"/>
<evidence type="ECO:0000259" key="8">
    <source>
        <dbReference type="PROSITE" id="PS50928"/>
    </source>
</evidence>
<evidence type="ECO:0000256" key="6">
    <source>
        <dbReference type="ARBA" id="ARBA00023136"/>
    </source>
</evidence>
<keyword evidence="4 7" id="KW-0812">Transmembrane</keyword>
<accession>A0A518CAG9</accession>
<dbReference type="CDD" id="cd06261">
    <property type="entry name" value="TM_PBP2"/>
    <property type="match status" value="1"/>
</dbReference>
<evidence type="ECO:0000256" key="3">
    <source>
        <dbReference type="ARBA" id="ARBA00022475"/>
    </source>
</evidence>
<dbReference type="Gene3D" id="1.10.3720.10">
    <property type="entry name" value="MetI-like"/>
    <property type="match status" value="1"/>
</dbReference>
<reference evidence="10" key="1">
    <citation type="submission" date="2019-02" db="EMBL/GenBank/DDBJ databases">
        <title>Deep-cultivation of Planctomycetes and their phenomic and genomic characterization uncovers novel biology.</title>
        <authorList>
            <person name="Wiegand S."/>
            <person name="Jogler M."/>
            <person name="Boedeker C."/>
            <person name="Pinto D."/>
            <person name="Vollmers J."/>
            <person name="Rivas-Marin E."/>
            <person name="Kohn T."/>
            <person name="Peeters S.H."/>
            <person name="Heuer A."/>
            <person name="Rast P."/>
            <person name="Oberbeckmann S."/>
            <person name="Bunk B."/>
            <person name="Jeske O."/>
            <person name="Meyerdierks A."/>
            <person name="Storesund J.E."/>
            <person name="Kallscheuer N."/>
            <person name="Luecker S."/>
            <person name="Lage O.M."/>
            <person name="Pohl T."/>
            <person name="Merkel B.J."/>
            <person name="Hornburger P."/>
            <person name="Mueller R.-W."/>
            <person name="Bruemmer F."/>
            <person name="Labrenz M."/>
            <person name="Spormann A.M."/>
            <person name="Op den Camp H."/>
            <person name="Overmann J."/>
            <person name="Amann R."/>
            <person name="Jetten M.S.M."/>
            <person name="Mascher T."/>
            <person name="Medema M.H."/>
            <person name="Devos D.P."/>
            <person name="Kaster A.-K."/>
            <person name="Ovreas L."/>
            <person name="Rohde M."/>
            <person name="Galperin M.Y."/>
            <person name="Jogler C."/>
        </authorList>
    </citation>
    <scope>NUCLEOTIDE SEQUENCE [LARGE SCALE GENOMIC DNA]</scope>
    <source>
        <strain evidence="10">Pan97</strain>
    </source>
</reference>
<feature type="domain" description="ABC transmembrane type-1" evidence="8">
    <location>
        <begin position="356"/>
        <end position="551"/>
    </location>
</feature>
<feature type="transmembrane region" description="Helical" evidence="7">
    <location>
        <begin position="400"/>
        <end position="418"/>
    </location>
</feature>
<evidence type="ECO:0000256" key="2">
    <source>
        <dbReference type="ARBA" id="ARBA00022448"/>
    </source>
</evidence>
<organism evidence="9 10">
    <name type="scientific">Bremerella volcania</name>
    <dbReference type="NCBI Taxonomy" id="2527984"/>
    <lineage>
        <taxon>Bacteria</taxon>
        <taxon>Pseudomonadati</taxon>
        <taxon>Planctomycetota</taxon>
        <taxon>Planctomycetia</taxon>
        <taxon>Pirellulales</taxon>
        <taxon>Pirellulaceae</taxon>
        <taxon>Bremerella</taxon>
    </lineage>
</organism>
<dbReference type="GO" id="GO:0055085">
    <property type="term" value="P:transmembrane transport"/>
    <property type="evidence" value="ECO:0007669"/>
    <property type="project" value="InterPro"/>
</dbReference>
<dbReference type="SUPFAM" id="SSF161098">
    <property type="entry name" value="MetI-like"/>
    <property type="match status" value="1"/>
</dbReference>
<dbReference type="Pfam" id="PF00528">
    <property type="entry name" value="BPD_transp_1"/>
    <property type="match status" value="1"/>
</dbReference>
<comment type="subcellular location">
    <subcellularLocation>
        <location evidence="1 7">Cell membrane</location>
        <topology evidence="1 7">Multi-pass membrane protein</topology>
    </subcellularLocation>
</comment>
<feature type="transmembrane region" description="Helical" evidence="7">
    <location>
        <begin position="525"/>
        <end position="547"/>
    </location>
</feature>
<name>A0A518CAG9_9BACT</name>
<dbReference type="KEGG" id="bvo:Pan97_32710"/>
<keyword evidence="10" id="KW-1185">Reference proteome</keyword>
<dbReference type="PROSITE" id="PS50928">
    <property type="entry name" value="ABC_TM1"/>
    <property type="match status" value="1"/>
</dbReference>
<feature type="transmembrane region" description="Helical" evidence="7">
    <location>
        <begin position="36"/>
        <end position="54"/>
    </location>
</feature>
<dbReference type="PANTHER" id="PTHR30151">
    <property type="entry name" value="ALKANE SULFONATE ABC TRANSPORTER-RELATED, MEMBRANE SUBUNIT"/>
    <property type="match status" value="1"/>
</dbReference>
<protein>
    <submittedName>
        <fullName evidence="9">Bicarbonate transport system permease protein CmpB</fullName>
    </submittedName>
</protein>
<proteinExistence type="inferred from homology"/>
<dbReference type="GO" id="GO:0005886">
    <property type="term" value="C:plasma membrane"/>
    <property type="evidence" value="ECO:0007669"/>
    <property type="project" value="UniProtKB-SubCell"/>
</dbReference>
<evidence type="ECO:0000256" key="4">
    <source>
        <dbReference type="ARBA" id="ARBA00022692"/>
    </source>
</evidence>
<feature type="transmembrane region" description="Helical" evidence="7">
    <location>
        <begin position="478"/>
        <end position="505"/>
    </location>
</feature>
<evidence type="ECO:0000256" key="1">
    <source>
        <dbReference type="ARBA" id="ARBA00004651"/>
    </source>
</evidence>
<keyword evidence="3" id="KW-1003">Cell membrane</keyword>
<dbReference type="EMBL" id="CP036289">
    <property type="protein sequence ID" value="QDU76226.1"/>
    <property type="molecule type" value="Genomic_DNA"/>
</dbReference>